<evidence type="ECO:0000259" key="2">
    <source>
        <dbReference type="PROSITE" id="PS50975"/>
    </source>
</evidence>
<dbReference type="Gene3D" id="3.30.470.20">
    <property type="entry name" value="ATP-grasp fold, B domain"/>
    <property type="match status" value="1"/>
</dbReference>
<proteinExistence type="predicted"/>
<dbReference type="InterPro" id="IPR011761">
    <property type="entry name" value="ATP-grasp"/>
</dbReference>
<dbReference type="AlphaFoldDB" id="A0A1F7L145"/>
<evidence type="ECO:0000313" key="4">
    <source>
        <dbReference type="Proteomes" id="UP000177050"/>
    </source>
</evidence>
<name>A0A1F7L145_9BACT</name>
<organism evidence="3 4">
    <name type="scientific">Candidatus Roizmanbacteria bacterium RIFOXYD1_FULL_38_12</name>
    <dbReference type="NCBI Taxonomy" id="1802093"/>
    <lineage>
        <taxon>Bacteria</taxon>
        <taxon>Candidatus Roizmaniibacteriota</taxon>
    </lineage>
</organism>
<keyword evidence="1" id="KW-0547">Nucleotide-binding</keyword>
<comment type="caution">
    <text evidence="3">The sequence shown here is derived from an EMBL/GenBank/DDBJ whole genome shotgun (WGS) entry which is preliminary data.</text>
</comment>
<protein>
    <recommendedName>
        <fullName evidence="2">ATP-grasp domain-containing protein</fullName>
    </recommendedName>
</protein>
<accession>A0A1F7L145</accession>
<sequence>MEDEWQYISGLKSKKEQSIRTTLSNAFADCYLFSNSGRAEFIFISPIAISPDFISYFQTLTNSHVHVLTPHMITPFISLNLILDKKVLKQLISFALPQGGIELYPYATSKQIYMLKKTLEKNNIFTSFPESPDEKNYWTVSAYGSKTGFRELVSEMNKKKDCPVKMPYGKVFNKKSQAIDFAAKIVLKQGKALLKIAKGSGGHGTFVLKRNDLGKNHTLIKLNIKKLLGDDLLWKKNRMVVEEYIKTDPNNPVQFPSIECRIDEHGINHILYHCAMLVSGAGSFYGMEVGREAVPSFIVRKMNAIARKVGDVYALNGYKGHFDIDMIYGKDGKLYVNESNVRNTGGTDAFKLCLHLLGKRLMQKSFILSKFVDFKTNTKLPNFNQILSFVKPILYSMKTKSGLIISSQASLYERSLTYFIIARSKKGAYKMEKKLLQIIQTSITK</sequence>
<evidence type="ECO:0000313" key="3">
    <source>
        <dbReference type="EMBL" id="OGK73847.1"/>
    </source>
</evidence>
<evidence type="ECO:0000256" key="1">
    <source>
        <dbReference type="PROSITE-ProRule" id="PRU00409"/>
    </source>
</evidence>
<dbReference type="GO" id="GO:0046872">
    <property type="term" value="F:metal ion binding"/>
    <property type="evidence" value="ECO:0007669"/>
    <property type="project" value="InterPro"/>
</dbReference>
<reference evidence="3 4" key="1">
    <citation type="journal article" date="2016" name="Nat. Commun.">
        <title>Thousands of microbial genomes shed light on interconnected biogeochemical processes in an aquifer system.</title>
        <authorList>
            <person name="Anantharaman K."/>
            <person name="Brown C.T."/>
            <person name="Hug L.A."/>
            <person name="Sharon I."/>
            <person name="Castelle C.J."/>
            <person name="Probst A.J."/>
            <person name="Thomas B.C."/>
            <person name="Singh A."/>
            <person name="Wilkins M.J."/>
            <person name="Karaoz U."/>
            <person name="Brodie E.L."/>
            <person name="Williams K.H."/>
            <person name="Hubbard S.S."/>
            <person name="Banfield J.F."/>
        </authorList>
    </citation>
    <scope>NUCLEOTIDE SEQUENCE [LARGE SCALE GENOMIC DNA]</scope>
</reference>
<keyword evidence="1" id="KW-0067">ATP-binding</keyword>
<dbReference type="EMBL" id="MGBR01000001">
    <property type="protein sequence ID" value="OGK73847.1"/>
    <property type="molecule type" value="Genomic_DNA"/>
</dbReference>
<dbReference type="Proteomes" id="UP000177050">
    <property type="component" value="Unassembled WGS sequence"/>
</dbReference>
<dbReference type="PROSITE" id="PS50975">
    <property type="entry name" value="ATP_GRASP"/>
    <property type="match status" value="1"/>
</dbReference>
<feature type="domain" description="ATP-grasp" evidence="2">
    <location>
        <begin position="156"/>
        <end position="370"/>
    </location>
</feature>
<dbReference type="SUPFAM" id="SSF56059">
    <property type="entry name" value="Glutathione synthetase ATP-binding domain-like"/>
    <property type="match status" value="1"/>
</dbReference>
<dbReference type="GO" id="GO:0005524">
    <property type="term" value="F:ATP binding"/>
    <property type="evidence" value="ECO:0007669"/>
    <property type="project" value="UniProtKB-UniRule"/>
</dbReference>
<gene>
    <name evidence="3" type="ORF">A3K52_03635</name>
</gene>